<evidence type="ECO:0000313" key="1">
    <source>
        <dbReference type="EMBL" id="KAG6644049.1"/>
    </source>
</evidence>
<dbReference type="EMBL" id="CM031816">
    <property type="protein sequence ID" value="KAG6644049.1"/>
    <property type="molecule type" value="Genomic_DNA"/>
</dbReference>
<organism evidence="1 2">
    <name type="scientific">Carya illinoinensis</name>
    <name type="common">Pecan</name>
    <dbReference type="NCBI Taxonomy" id="32201"/>
    <lineage>
        <taxon>Eukaryota</taxon>
        <taxon>Viridiplantae</taxon>
        <taxon>Streptophyta</taxon>
        <taxon>Embryophyta</taxon>
        <taxon>Tracheophyta</taxon>
        <taxon>Spermatophyta</taxon>
        <taxon>Magnoliopsida</taxon>
        <taxon>eudicotyledons</taxon>
        <taxon>Gunneridae</taxon>
        <taxon>Pentapetalae</taxon>
        <taxon>rosids</taxon>
        <taxon>fabids</taxon>
        <taxon>Fagales</taxon>
        <taxon>Juglandaceae</taxon>
        <taxon>Carya</taxon>
    </lineage>
</organism>
<proteinExistence type="predicted"/>
<dbReference type="AlphaFoldDB" id="A0A8T1PI19"/>
<accession>A0A8T1PI19</accession>
<keyword evidence="2" id="KW-1185">Reference proteome</keyword>
<sequence length="107" mass="12282">MSRSTSVSRPFSIMRKILKSHRRKCMRNILRLIRVIEPVPTFKSNVTFFSTNLTAFITIRSGAFVRELVMSITWVRPTGVWCKMHGLRAISRGRPHGLVRGLKPSTL</sequence>
<comment type="caution">
    <text evidence="1">The sequence shown here is derived from an EMBL/GenBank/DDBJ whole genome shotgun (WGS) entry which is preliminary data.</text>
</comment>
<gene>
    <name evidence="1" type="ORF">CIPAW_08G028400</name>
</gene>
<dbReference type="Proteomes" id="UP000811609">
    <property type="component" value="Chromosome 8"/>
</dbReference>
<reference evidence="1" key="1">
    <citation type="submission" date="2020-12" db="EMBL/GenBank/DDBJ databases">
        <title>WGS assembly of Carya illinoinensis cv. Pawnee.</title>
        <authorList>
            <person name="Platts A."/>
            <person name="Shu S."/>
            <person name="Wright S."/>
            <person name="Barry K."/>
            <person name="Edger P."/>
            <person name="Pires J.C."/>
            <person name="Schmutz J."/>
        </authorList>
    </citation>
    <scope>NUCLEOTIDE SEQUENCE</scope>
    <source>
        <tissue evidence="1">Leaf</tissue>
    </source>
</reference>
<name>A0A8T1PI19_CARIL</name>
<protein>
    <submittedName>
        <fullName evidence="1">Uncharacterized protein</fullName>
    </submittedName>
</protein>
<evidence type="ECO:0000313" key="2">
    <source>
        <dbReference type="Proteomes" id="UP000811609"/>
    </source>
</evidence>